<proteinExistence type="predicted"/>
<keyword evidence="2" id="KW-1185">Reference proteome</keyword>
<accession>A0ACD3AH95</accession>
<dbReference type="EMBL" id="ML208460">
    <property type="protein sequence ID" value="TFK64805.1"/>
    <property type="molecule type" value="Genomic_DNA"/>
</dbReference>
<sequence length="2772" mass="309917">MPKEAVKSAEKASTGAVKAAGAGKRPPTARKRTGGVYSRKGSKKRSNGARAPRRGTEGVDMGEPMEMCAPEVPAPALQSLDTPVRRRSARVQMQAKVSVVQSVSQPVVGFEIMRGIGPAPDGETDDYCSVCNDGGDMRTCQKCPRSFCNNCLPVTRDEFLCPQCAGIIYPYTGKPGVVSGFTKEDIIETDAVYNSMMLLPACSSEPLMILNFHLSNLHVTQTPAILVFYHITHYLRSNIAMVNIPISLLNVAEEEEFAKRMADLVDKLENELKKFRRFAVFITTHSDPDRGDLHVVAGNRCSEGTKRCFEFLFPARLRSILKERGRENIMFLLVCGAVVKHRESLDGIIELGKEDLFGSIVAFDQDRLQYMLGNLFFMNLCLRRFVHMKQQLEESFHFADDLGMHSDILEFTRSELEPSLLVVRWYALSDMRKRPFGIPNKIQCDCKRWNPDRKVNVIAGVSKARAYTLTCTHCQIVERFDVREGFSVISKALETGNGVNWYRTIMSQEACLEENGESDGRARSTVVAFCRKPNPRLSFAIPRQMASEAVAIQDQTECQVMVVFFSHEIDRGPLSLRYERLLTFKMAKSSTKAASGVTTVQAAAGGGRPNANKTPAGKTLPAKQTAKKGTGATKTPAGKTVPTKQTAMNSTGAKAPRRGTEKVDVADGMDVCVPEKVDAADGMDVCVPEMPASTPPSSGVMTRGMTRVRAQAQIAVNEVVGFEMVIGVGPVPDGATDDYCSVCNDGGNMRSCNGCSRSFDEDCLPLGDRDEFWCPSCAGMKYPYTGKKVTNRASIKEEEIIRTHAVYNSMHLLPRCNSEPLMLLNFVVAGYDVSYPPTVLVFHQVKHYLRSNVVMVNIPFSLLNADEEEEFAKRMADLVDKLENELKKFRRFAVFITTHSDPERGDLHVVAGNRCSDTTKKCFGFLFPARLRSILKERGRENIMFLLVCGAVVEYKESAAGIVELGKEDLFGSIVAFNQEKFQFVFASMFLMEACVRRFVHNKYSLADALHVSHSLGMHSDILEFTKAGVEGAERRIVRWYTLANPTTRPFGIPNEIQCKCGQWNPDRKTRVIAGVGRDKAYIVRCGECNFEKRWDVRQGFVLVGAAFTTGTGVTWYQAVVCQDKYLSDAKQVQEKGSTEGLFASLLSTLKRLPSQRHDQNMSTSNAFIQEKLPFELFEKICKATTNCPCCLSTVCKQFKEVCSASPLWNAYFIDYSEPYDIELARKWLTNGKSDEVEVVVVVHTTDDDDAEELAEFLGDVCRYMRFLSLTAFDTFVERLGPTWSFDSLVDLTLKIEEPLTGHPRTIADFSSCQSLIHVRLVGAFFGWGRVWVELPWDNLETLALRGPTMSMEDGLRILGRCANLSKFSCSPSRSNIVQSRGTSSFLAIPCCAHLKTFFVEGWCNMDKLLNADVMPNVRELVITVRAGVGYDEEDLPVMAQQLVPSWAVALVSLHMEFGIYSLLEGLINHLGGLPTLEDVSFWCRDLSRGPEDDVFLKPTKRVLAGLDGLKIFTFQCWVGKTGVEAEIKGLERVDRCRVRWILAGIVVVDTAVEALVGEKVDIAAQIWEGLPCLGQTFAVGAPFQGPCVERVIDGLAVHKELWTGYHFSSSGVDLAAARNWISRNAGCRLAIAVTLRGKGDQLLPFIATEGNRMEFFQMRARTLGRVKDVISPTTFENLVELSLCVDESCAFGTELVVVDFGACKSLRHVQLVGGFVTPGSQYWCLEIPWEQLVTLHLSSEELTVATGLPRLVACDKLEICVLRGKHRENSSTEVHASYHFPRLRILQIMAFFDLEGLMQPQSTPLLEELMVSTYGWPSRANQGFALHLVQFLQYNAATLVEIHLHTGFIGYGLLCRALASLSLVRIVTLVTGNRRIEHSCLDALQAFVVTVTKKLSSLESLFVDHGKDKDWPGYVWKVKVPSSVNFCLVVNQFLVRGAVENKGRDSSWMIKRVWRWERNWKKDHGPLYVRPRAMDRNEKGRVMFFGQDGCAIVNEGGGCDERVLGDFHLQRAYGALEDDGIDTLGSSEDREIVRDQMIALQTTSGKVLDEISKLFEQFHGGGSLSQEWEIERRSPGKRRREESDSDEEELSQKAGKRRREESDSDEEELPQKAKKQRKANGDDQGGDVEPEVDTDDDEQGGDMEPEVDEDDDEQGGGVEPEVDEDDDGQGDGVEQGINGDDDEQGDGEDQGKRTRARKKSTRKSATSAADGGDGSSTSQFAVGGNTTAKENDGMVTLLLGYEDYDEGRLDELIEVHRHYDGDLTAFVAEVTKSMKTSDRRMRLIELDQCLRFSQKGEDGRAVAFRLVQGVAELKYAKGWNNLNAKEKEDLRKDLWKKVEVEAADRVEKMVGNERTINKMRNVTLTSFKTKLGKMTTARNRLVAVFRLFGATALLEPIWSGHDADKVVPQSRYFGAAFREFIRVSEVKVTTLAKKEDEERGEENEGSDEEDEGAGEKTEASLVAKYLRKRHDNSDKILRALLEAFGDDSVVGLYDQLLRDYPPVFAWDVETEGAVEIWKHKGWGNNVKHYGRWIGELVYGRDGTVDVMEEGVILTKRRMESRSEKLNVRCGILLVYERKRPKGGDLLDQFGEWTPIFACEVEADGSYKNERTSDEEASDIEHGLRREPGWNEDVIEICKSPYTQLSSKKNVHFSKLRHEERMVLACWTVKRGPVIRRYKSLSEDKVIDGVMLGNIQLPESWIAITFGREERSRCMGSLMIGLSIQMRSSCKRVREVHTDSMMGKTASASPCIDKTLKRWVYASRNSSARGWI</sequence>
<evidence type="ECO:0000313" key="1">
    <source>
        <dbReference type="EMBL" id="TFK64805.1"/>
    </source>
</evidence>
<dbReference type="Proteomes" id="UP000308600">
    <property type="component" value="Unassembled WGS sequence"/>
</dbReference>
<organism evidence="1 2">
    <name type="scientific">Pluteus cervinus</name>
    <dbReference type="NCBI Taxonomy" id="181527"/>
    <lineage>
        <taxon>Eukaryota</taxon>
        <taxon>Fungi</taxon>
        <taxon>Dikarya</taxon>
        <taxon>Basidiomycota</taxon>
        <taxon>Agaricomycotina</taxon>
        <taxon>Agaricomycetes</taxon>
        <taxon>Agaricomycetidae</taxon>
        <taxon>Agaricales</taxon>
        <taxon>Pluteineae</taxon>
        <taxon>Pluteaceae</taxon>
        <taxon>Pluteus</taxon>
    </lineage>
</organism>
<name>A0ACD3AH95_9AGAR</name>
<gene>
    <name evidence="1" type="ORF">BDN72DRAFT_861096</name>
</gene>
<reference evidence="1 2" key="1">
    <citation type="journal article" date="2019" name="Nat. Ecol. Evol.">
        <title>Megaphylogeny resolves global patterns of mushroom evolution.</title>
        <authorList>
            <person name="Varga T."/>
            <person name="Krizsan K."/>
            <person name="Foldi C."/>
            <person name="Dima B."/>
            <person name="Sanchez-Garcia M."/>
            <person name="Sanchez-Ramirez S."/>
            <person name="Szollosi G.J."/>
            <person name="Szarkandi J.G."/>
            <person name="Papp V."/>
            <person name="Albert L."/>
            <person name="Andreopoulos W."/>
            <person name="Angelini C."/>
            <person name="Antonin V."/>
            <person name="Barry K.W."/>
            <person name="Bougher N.L."/>
            <person name="Buchanan P."/>
            <person name="Buyck B."/>
            <person name="Bense V."/>
            <person name="Catcheside P."/>
            <person name="Chovatia M."/>
            <person name="Cooper J."/>
            <person name="Damon W."/>
            <person name="Desjardin D."/>
            <person name="Finy P."/>
            <person name="Geml J."/>
            <person name="Haridas S."/>
            <person name="Hughes K."/>
            <person name="Justo A."/>
            <person name="Karasinski D."/>
            <person name="Kautmanova I."/>
            <person name="Kiss B."/>
            <person name="Kocsube S."/>
            <person name="Kotiranta H."/>
            <person name="LaButti K.M."/>
            <person name="Lechner B.E."/>
            <person name="Liimatainen K."/>
            <person name="Lipzen A."/>
            <person name="Lukacs Z."/>
            <person name="Mihaltcheva S."/>
            <person name="Morgado L.N."/>
            <person name="Niskanen T."/>
            <person name="Noordeloos M.E."/>
            <person name="Ohm R.A."/>
            <person name="Ortiz-Santana B."/>
            <person name="Ovrebo C."/>
            <person name="Racz N."/>
            <person name="Riley R."/>
            <person name="Savchenko A."/>
            <person name="Shiryaev A."/>
            <person name="Soop K."/>
            <person name="Spirin V."/>
            <person name="Szebenyi C."/>
            <person name="Tomsovsky M."/>
            <person name="Tulloss R.E."/>
            <person name="Uehling J."/>
            <person name="Grigoriev I.V."/>
            <person name="Vagvolgyi C."/>
            <person name="Papp T."/>
            <person name="Martin F.M."/>
            <person name="Miettinen O."/>
            <person name="Hibbett D.S."/>
            <person name="Nagy L.G."/>
        </authorList>
    </citation>
    <scope>NUCLEOTIDE SEQUENCE [LARGE SCALE GENOMIC DNA]</scope>
    <source>
        <strain evidence="1 2">NL-1719</strain>
    </source>
</reference>
<protein>
    <submittedName>
        <fullName evidence="1">Uncharacterized protein</fullName>
    </submittedName>
</protein>
<evidence type="ECO:0000313" key="2">
    <source>
        <dbReference type="Proteomes" id="UP000308600"/>
    </source>
</evidence>